<dbReference type="Pfam" id="PF12697">
    <property type="entry name" value="Abhydrolase_6"/>
    <property type="match status" value="1"/>
</dbReference>
<protein>
    <submittedName>
        <fullName evidence="3">Alpha/beta fold hydrolase</fullName>
    </submittedName>
</protein>
<dbReference type="EMBL" id="JAAATW010000001">
    <property type="protein sequence ID" value="NBE06036.1"/>
    <property type="molecule type" value="Genomic_DNA"/>
</dbReference>
<accession>A0ABW9Y0M5</accession>
<dbReference type="Gene3D" id="3.40.50.1820">
    <property type="entry name" value="alpha/beta hydrolase"/>
    <property type="match status" value="1"/>
</dbReference>
<proteinExistence type="predicted"/>
<evidence type="ECO:0000313" key="4">
    <source>
        <dbReference type="Proteomes" id="UP001517376"/>
    </source>
</evidence>
<dbReference type="InterPro" id="IPR050266">
    <property type="entry name" value="AB_hydrolase_sf"/>
</dbReference>
<dbReference type="RefSeq" id="WP_161764941.1">
    <property type="nucleotide sequence ID" value="NZ_JAAATW010000001.1"/>
</dbReference>
<keyword evidence="1 3" id="KW-0378">Hydrolase</keyword>
<dbReference type="GO" id="GO:0016787">
    <property type="term" value="F:hydrolase activity"/>
    <property type="evidence" value="ECO:0007669"/>
    <property type="project" value="UniProtKB-KW"/>
</dbReference>
<keyword evidence="4" id="KW-1185">Reference proteome</keyword>
<gene>
    <name evidence="3" type="ORF">GU920_00650</name>
</gene>
<dbReference type="InterPro" id="IPR000073">
    <property type="entry name" value="AB_hydrolase_1"/>
</dbReference>
<evidence type="ECO:0000256" key="1">
    <source>
        <dbReference type="ARBA" id="ARBA00022801"/>
    </source>
</evidence>
<dbReference type="PANTHER" id="PTHR43798">
    <property type="entry name" value="MONOACYLGLYCEROL LIPASE"/>
    <property type="match status" value="1"/>
</dbReference>
<dbReference type="PANTHER" id="PTHR43798:SF31">
    <property type="entry name" value="AB HYDROLASE SUPERFAMILY PROTEIN YCLE"/>
    <property type="match status" value="1"/>
</dbReference>
<feature type="domain" description="AB hydrolase-1" evidence="2">
    <location>
        <begin position="29"/>
        <end position="257"/>
    </location>
</feature>
<evidence type="ECO:0000313" key="3">
    <source>
        <dbReference type="EMBL" id="NBE06036.1"/>
    </source>
</evidence>
<comment type="caution">
    <text evidence="3">The sequence shown here is derived from an EMBL/GenBank/DDBJ whole genome shotgun (WGS) entry which is preliminary data.</text>
</comment>
<name>A0ABW9Y0M5_9RHOB</name>
<evidence type="ECO:0000259" key="2">
    <source>
        <dbReference type="Pfam" id="PF12697"/>
    </source>
</evidence>
<dbReference type="InterPro" id="IPR029058">
    <property type="entry name" value="AB_hydrolase_fold"/>
</dbReference>
<dbReference type="SUPFAM" id="SSF53474">
    <property type="entry name" value="alpha/beta-Hydrolases"/>
    <property type="match status" value="1"/>
</dbReference>
<dbReference type="Proteomes" id="UP001517376">
    <property type="component" value="Unassembled WGS sequence"/>
</dbReference>
<dbReference type="PRINTS" id="PR00111">
    <property type="entry name" value="ABHYDROLASE"/>
</dbReference>
<organism evidence="3 4">
    <name type="scientific">Paragemmobacter ruber</name>
    <dbReference type="NCBI Taxonomy" id="1985673"/>
    <lineage>
        <taxon>Bacteria</taxon>
        <taxon>Pseudomonadati</taxon>
        <taxon>Pseudomonadota</taxon>
        <taxon>Alphaproteobacteria</taxon>
        <taxon>Rhodobacterales</taxon>
        <taxon>Paracoccaceae</taxon>
        <taxon>Paragemmobacter</taxon>
    </lineage>
</organism>
<reference evidence="4" key="1">
    <citation type="submission" date="2020-01" db="EMBL/GenBank/DDBJ databases">
        <title>Sphingomonas sp. strain CSW-10.</title>
        <authorList>
            <person name="Chen W.-M."/>
        </authorList>
    </citation>
    <scope>NUCLEOTIDE SEQUENCE [LARGE SCALE GENOMIC DNA]</scope>
    <source>
        <strain evidence="4">CCP-1</strain>
    </source>
</reference>
<sequence length="276" mass="29191">MMSRILRLSDGSAVGLIEVGPPGQGGEPLLLIHGVGLNARAWAPQIAALAATTRVFAVDMPGHGRSDPLPPGATLPAFVDWAARVILALGVGAVNVAGHSMGALITTGLAADYPELVRRIAILNAVHRRTAEARAAVLARANAMAQGEFDATAPLKRWFPDDARDAAPRAQVARWLAEVDRAGYAAAYHAFATGDDVYADRWEAITCPALVLTGDGDPNSTPDMTRLMAASAPRGRAIVIEGHRHMVNLTAPDRVTAALRDWLQTPLWAQNMGLRA</sequence>